<evidence type="ECO:0008006" key="4">
    <source>
        <dbReference type="Google" id="ProtNLM"/>
    </source>
</evidence>
<dbReference type="KEGG" id="palr:HGI30_17460"/>
<dbReference type="RefSeq" id="WP_168908722.1">
    <property type="nucleotide sequence ID" value="NZ_CP051428.1"/>
</dbReference>
<keyword evidence="1" id="KW-0732">Signal</keyword>
<dbReference type="Proteomes" id="UP000502136">
    <property type="component" value="Chromosome"/>
</dbReference>
<organism evidence="2 3">
    <name type="scientific">Paenibacillus albicereus</name>
    <dbReference type="NCBI Taxonomy" id="2726185"/>
    <lineage>
        <taxon>Bacteria</taxon>
        <taxon>Bacillati</taxon>
        <taxon>Bacillota</taxon>
        <taxon>Bacilli</taxon>
        <taxon>Bacillales</taxon>
        <taxon>Paenibacillaceae</taxon>
        <taxon>Paenibacillus</taxon>
    </lineage>
</organism>
<evidence type="ECO:0000313" key="3">
    <source>
        <dbReference type="Proteomes" id="UP000502136"/>
    </source>
</evidence>
<evidence type="ECO:0000313" key="2">
    <source>
        <dbReference type="EMBL" id="QJC53181.1"/>
    </source>
</evidence>
<gene>
    <name evidence="2" type="ORF">HGI30_17460</name>
</gene>
<proteinExistence type="predicted"/>
<keyword evidence="3" id="KW-1185">Reference proteome</keyword>
<protein>
    <recommendedName>
        <fullName evidence="4">DUF4362 domain-containing protein</fullName>
    </recommendedName>
</protein>
<feature type="signal peptide" evidence="1">
    <location>
        <begin position="1"/>
        <end position="19"/>
    </location>
</feature>
<accession>A0A6H2H0G6</accession>
<dbReference type="EMBL" id="CP051428">
    <property type="protein sequence ID" value="QJC53181.1"/>
    <property type="molecule type" value="Genomic_DNA"/>
</dbReference>
<reference evidence="2 3" key="1">
    <citation type="submission" date="2020-04" db="EMBL/GenBank/DDBJ databases">
        <title>Novel Paenibacillus strain UniB2 isolated from commercial digestive syrup.</title>
        <authorList>
            <person name="Thorat V."/>
            <person name="Kirdat K."/>
            <person name="Tiwarekar B."/>
            <person name="Yadav A."/>
        </authorList>
    </citation>
    <scope>NUCLEOTIDE SEQUENCE [LARGE SCALE GENOMIC DNA]</scope>
    <source>
        <strain evidence="2 3">UniB2</strain>
    </source>
</reference>
<name>A0A6H2H0G6_9BACL</name>
<feature type="chain" id="PRO_5038818307" description="DUF4362 domain-containing protein" evidence="1">
    <location>
        <begin position="20"/>
        <end position="149"/>
    </location>
</feature>
<dbReference type="PROSITE" id="PS51257">
    <property type="entry name" value="PROKAR_LIPOPROTEIN"/>
    <property type="match status" value="1"/>
</dbReference>
<dbReference type="AlphaFoldDB" id="A0A6H2H0G6"/>
<evidence type="ECO:0000256" key="1">
    <source>
        <dbReference type="SAM" id="SignalP"/>
    </source>
</evidence>
<sequence length="149" mass="16771">MRRLYFLLFLICLLTGCSSNPKGEASSNGEVVEGPTGATNVDQLDQWMTDFQTGKAKEIRFLYIDDEGSADKAVLSTQKNEIVYKYVFHPQSGSNRIKKETAICKGIRTDNSSDSTDSIKLRYLLTDCDKKIGRDGLLEKEILIFTLFK</sequence>